<dbReference type="RefSeq" id="WP_255914469.1">
    <property type="nucleotide sequence ID" value="NZ_JANFQO010000009.1"/>
</dbReference>
<evidence type="ECO:0000259" key="2">
    <source>
        <dbReference type="Pfam" id="PF01266"/>
    </source>
</evidence>
<comment type="caution">
    <text evidence="3">The sequence shown here is derived from an EMBL/GenBank/DDBJ whole genome shotgun (WGS) entry which is preliminary data.</text>
</comment>
<dbReference type="Gene3D" id="3.30.9.10">
    <property type="entry name" value="D-Amino Acid Oxidase, subunit A, domain 2"/>
    <property type="match status" value="1"/>
</dbReference>
<feature type="domain" description="FAD dependent oxidoreductase" evidence="2">
    <location>
        <begin position="29"/>
        <end position="358"/>
    </location>
</feature>
<reference evidence="3" key="1">
    <citation type="submission" date="2022-07" db="EMBL/GenBank/DDBJ databases">
        <title>Tahibacter sp., a new gammaproteobacterium isolated from the silt sample collected at pig farm.</title>
        <authorList>
            <person name="Chen H."/>
        </authorList>
    </citation>
    <scope>NUCLEOTIDE SEQUENCE</scope>
    <source>
        <strain evidence="3">P2K</strain>
    </source>
</reference>
<gene>
    <name evidence="3" type="ORF">NM961_11410</name>
</gene>
<dbReference type="InterPro" id="IPR006076">
    <property type="entry name" value="FAD-dep_OxRdtase"/>
</dbReference>
<sequence>MQAIVEDSLWRDGRDLDLPPLLGERRTEVCVIGLGGSGLSAIEVLREAGVAVIGLDAGRIAAAAAGANGGFLLAGLAQFHHHAVARFGRERALGLYALTRRELDRQFAGGDPSCRRTGSLRIAADAAEEADCARQIDVMQDDGLPAHPYVGAEGRGVLIPDDGVFDPGLRWGALARRLQAGGAELYGASPVLALEQGQVQTPQGRVHAQQVLVAVDGGLETLLPQLAGQVRSARLQMLATAPAPQCTLPRPVYYRDGHDYWQQLGDGRLVLGGGRDIGGDAEWQLHGVSAPVQEHLHTLLDGKLGVTAAVTHRWSAPVAFTRTGLPCFGRLQPQLCVTGAYNGTGNILGALCGRALAQQLLGQDSELARLLA</sequence>
<evidence type="ECO:0000313" key="4">
    <source>
        <dbReference type="Proteomes" id="UP001165498"/>
    </source>
</evidence>
<dbReference type="InterPro" id="IPR052745">
    <property type="entry name" value="G3P_Oxidase/Oxidoreductase"/>
</dbReference>
<dbReference type="EMBL" id="JANFQO010000009">
    <property type="protein sequence ID" value="MCQ4165319.1"/>
    <property type="molecule type" value="Genomic_DNA"/>
</dbReference>
<keyword evidence="1" id="KW-0560">Oxidoreductase</keyword>
<dbReference type="InterPro" id="IPR036188">
    <property type="entry name" value="FAD/NAD-bd_sf"/>
</dbReference>
<name>A0ABT1QSR0_9GAMM</name>
<keyword evidence="4" id="KW-1185">Reference proteome</keyword>
<dbReference type="SUPFAM" id="SSF51905">
    <property type="entry name" value="FAD/NAD(P)-binding domain"/>
    <property type="match status" value="1"/>
</dbReference>
<evidence type="ECO:0000313" key="3">
    <source>
        <dbReference type="EMBL" id="MCQ4165319.1"/>
    </source>
</evidence>
<dbReference type="Pfam" id="PF01266">
    <property type="entry name" value="DAO"/>
    <property type="match status" value="1"/>
</dbReference>
<dbReference type="Proteomes" id="UP001165498">
    <property type="component" value="Unassembled WGS sequence"/>
</dbReference>
<protein>
    <submittedName>
        <fullName evidence="3">FAD-binding oxidoreductase</fullName>
    </submittedName>
</protein>
<evidence type="ECO:0000256" key="1">
    <source>
        <dbReference type="ARBA" id="ARBA00023002"/>
    </source>
</evidence>
<dbReference type="Gene3D" id="3.50.50.60">
    <property type="entry name" value="FAD/NAD(P)-binding domain"/>
    <property type="match status" value="1"/>
</dbReference>
<proteinExistence type="predicted"/>
<dbReference type="PANTHER" id="PTHR42720:SF1">
    <property type="entry name" value="GLYCEROL 3-PHOSPHATE OXIDASE"/>
    <property type="match status" value="1"/>
</dbReference>
<organism evidence="3 4">
    <name type="scientific">Tahibacter harae</name>
    <dbReference type="NCBI Taxonomy" id="2963937"/>
    <lineage>
        <taxon>Bacteria</taxon>
        <taxon>Pseudomonadati</taxon>
        <taxon>Pseudomonadota</taxon>
        <taxon>Gammaproteobacteria</taxon>
        <taxon>Lysobacterales</taxon>
        <taxon>Rhodanobacteraceae</taxon>
        <taxon>Tahibacter</taxon>
    </lineage>
</organism>
<dbReference type="PANTHER" id="PTHR42720">
    <property type="entry name" value="GLYCEROL-3-PHOSPHATE DEHYDROGENASE"/>
    <property type="match status" value="1"/>
</dbReference>
<accession>A0ABT1QSR0</accession>